<feature type="region of interest" description="Disordered" evidence="1">
    <location>
        <begin position="305"/>
        <end position="334"/>
    </location>
</feature>
<organism evidence="2 3">
    <name type="scientific">Frieseomelitta varia</name>
    <dbReference type="NCBI Taxonomy" id="561572"/>
    <lineage>
        <taxon>Eukaryota</taxon>
        <taxon>Metazoa</taxon>
        <taxon>Ecdysozoa</taxon>
        <taxon>Arthropoda</taxon>
        <taxon>Hexapoda</taxon>
        <taxon>Insecta</taxon>
        <taxon>Pterygota</taxon>
        <taxon>Neoptera</taxon>
        <taxon>Endopterygota</taxon>
        <taxon>Hymenoptera</taxon>
        <taxon>Apocrita</taxon>
        <taxon>Aculeata</taxon>
        <taxon>Apoidea</taxon>
        <taxon>Anthophila</taxon>
        <taxon>Apidae</taxon>
        <taxon>Frieseomelitta</taxon>
    </lineage>
</organism>
<dbReference type="EMBL" id="WNWW01000040">
    <property type="protein sequence ID" value="KAF3430547.1"/>
    <property type="molecule type" value="Genomic_DNA"/>
</dbReference>
<gene>
    <name evidence="2" type="ORF">E2986_07305</name>
</gene>
<comment type="caution">
    <text evidence="2">The sequence shown here is derived from an EMBL/GenBank/DDBJ whole genome shotgun (WGS) entry which is preliminary data.</text>
</comment>
<sequence>MLDHVKNHMCSCNMTEEIMHERFRADQTFANRPCAANNGFTKLGPCLDRIRPLLGPSLENRVRSALEEFVCKSNSHYAKRFPRLKKFLNTATAWTGCLDVSAKDTDIRQEMIKHAIEYLAKDGLVTQFADPVVLNRGPNKVDPDSLAAEQNRALKSMNVWRFINEKDYWLCQDCATCVDPETTVQIHHECKKVTSNSDLDVEVGSISQESSTFYGTCTTTSACRSISNRRVENPDTHANSNRRNFQLILESSATNPQTRELDNANNDSLKTLDLRVKFNCGGKFAQTQTSEGNLNFIFEVSQTSPNVADRSKPAPTGGHLKRSDDSDQTKFPQNSKIQIYVHRTTSTSRSCIRNPPNISNLSLPCKSSQLIVRLFEADPSLSDSCLVLMRKRFEKGIGNACSCMNDILKKLDEPLIKQLRLNCEIRPGRVDFNLSRKTDGTANRNKNRWFLGRVPTCSNVHKRDSRHELVERCEEDSNDRGSAKRLADFEEPRVASPASVLSARDSTEMQIFRNETNENEREERRREDANFARTRKGEKQVDFVLSSRTTDSQDEKDFVIPIQTDIERSEKCDDDVTAVDDEICEGEIDGSRGKEETIIGQCEAEETADVNGKSEARNDGFMVDDSENKLIELYDLKCGCCSDSLKGDGFGEHNSTAENNLEECSRRAFCTGDGMIEQNRSRTKNVDKKDSKDSKDSCHAFCTSGRTLMIEHSSHLDNKGSKVNHCHVICMNDRMVEHNLSRMKTVDDKNSKVDRPCRVFYTSDRVVERNSSRTRNLDDERSRIEHWPCYSKENTSKGQESTHLPEKKYDSMPEDYVSTGVSGLRTGERQLLENEERVFELKQGISQMKDTSKQEIHVFDIKVREKDILNVDERYSADSICVFDSNTEDSHDTKCSCCGEDIDGRNDTESNKPFICPGEKLSHSITTENAQAVNDNSNLRRSGFTVESNVSPTRDQFPDRFTTSEKNSIDLSRGCSADGERNSIGDTCDRKSTNESPPITESLFVFCERSNAKQFSSTDEASSSNENCRANRRESHGRFKSPCGGSVRAACRRKSIYSVTCDPYCATRDCSRVDRNVVGDRSRRQKEKDVPSVSTRCKNRSRRGSMVPGSLCGSFPAVDRIKYLIRKKLRKLLVEERDKGTSTSKTFLRNDRYLVSVSSGKLNDSRVTRESCTAGSTIRCPFTTRNRYEARGSPDRTFNEGSCSGKNKNNFGNIVRGRCQRTIRGNDVLKTIMIGDVSRPLGQKRDSKSTDTQDLMGDRVERAERSKRKGKKNVVDPRRCNKNRKSRNSSSVVPFNSRRMVFFEDDRDHTSRQKYDSKGRDRTKNPPADSKLTNYSRMDRYERALSRGSYVEYENGRGSIAEDVACRDKLRSFERRLLKLEKRRDEESNFAVLLSDYERRVNELDADFRHKLLQYVTLCRSVKNTLMKRLQPDDAYGVTSSSA</sequence>
<feature type="region of interest" description="Disordered" evidence="1">
    <location>
        <begin position="946"/>
        <end position="978"/>
    </location>
</feature>
<feature type="compositionally biased region" description="Polar residues" evidence="1">
    <location>
        <begin position="1199"/>
        <end position="1209"/>
    </location>
</feature>
<feature type="compositionally biased region" description="Basic and acidic residues" evidence="1">
    <location>
        <begin position="1243"/>
        <end position="1264"/>
    </location>
</feature>
<feature type="compositionally biased region" description="Polar residues" evidence="1">
    <location>
        <begin position="1017"/>
        <end position="1028"/>
    </location>
</feature>
<feature type="compositionally biased region" description="Polar residues" evidence="1">
    <location>
        <begin position="792"/>
        <end position="802"/>
    </location>
</feature>
<feature type="region of interest" description="Disordered" evidence="1">
    <location>
        <begin position="1080"/>
        <end position="1105"/>
    </location>
</feature>
<name>A0A833SCT7_9HYME</name>
<feature type="compositionally biased region" description="Basic and acidic residues" evidence="1">
    <location>
        <begin position="1301"/>
        <end position="1324"/>
    </location>
</feature>
<evidence type="ECO:0000313" key="2">
    <source>
        <dbReference type="EMBL" id="KAF3430547.1"/>
    </source>
</evidence>
<protein>
    <submittedName>
        <fullName evidence="2">Uncharacterized protein</fullName>
    </submittedName>
</protein>
<feature type="compositionally biased region" description="Basic and acidic residues" evidence="1">
    <location>
        <begin position="1188"/>
        <end position="1198"/>
    </location>
</feature>
<accession>A0A833SCT7</accession>
<feature type="compositionally biased region" description="Basic and acidic residues" evidence="1">
    <location>
        <begin position="1080"/>
        <end position="1090"/>
    </location>
</feature>
<feature type="region of interest" description="Disordered" evidence="1">
    <location>
        <begin position="1188"/>
        <end position="1209"/>
    </location>
</feature>
<feature type="region of interest" description="Disordered" evidence="1">
    <location>
        <begin position="1017"/>
        <end position="1045"/>
    </location>
</feature>
<keyword evidence="3" id="KW-1185">Reference proteome</keyword>
<dbReference type="Proteomes" id="UP000655588">
    <property type="component" value="Unassembled WGS sequence"/>
</dbReference>
<reference evidence="2" key="1">
    <citation type="submission" date="2019-11" db="EMBL/GenBank/DDBJ databases">
        <title>The nuclear and mitochondrial genomes of Frieseomelitta varia - a highly eusocial stingless bee (Meliponini) with a permanently sterile worker caste.</title>
        <authorList>
            <person name="Freitas F.C.P."/>
            <person name="Lourenco A.P."/>
            <person name="Nunes F.M.F."/>
            <person name="Paschoal A.R."/>
            <person name="Abreu F.C.P."/>
            <person name="Barbin F.O."/>
            <person name="Bataglia L."/>
            <person name="Cardoso-Junior C.A.M."/>
            <person name="Cervoni M.S."/>
            <person name="Silva S.R."/>
            <person name="Dalarmi F."/>
            <person name="Del Lama M.A."/>
            <person name="Depintor T.S."/>
            <person name="Ferreira K.M."/>
            <person name="Goria P.S."/>
            <person name="Jaskot M.C."/>
            <person name="Lago D.C."/>
            <person name="Luna-Lucena D."/>
            <person name="Moda L.M."/>
            <person name="Nascimento L."/>
            <person name="Pedrino M."/>
            <person name="Rabico F.O."/>
            <person name="Sanches F.C."/>
            <person name="Santos D.E."/>
            <person name="Santos C.G."/>
            <person name="Vieira J."/>
            <person name="Lopes T.F."/>
            <person name="Barchuk A.R."/>
            <person name="Hartfelder K."/>
            <person name="Simoes Z.L.P."/>
            <person name="Bitondi M.M.G."/>
            <person name="Pinheiro D.G."/>
        </authorList>
    </citation>
    <scope>NUCLEOTIDE SEQUENCE</scope>
    <source>
        <strain evidence="2">USP_RPSP 00005682</strain>
        <tissue evidence="2">Whole individual</tissue>
    </source>
</reference>
<feature type="region of interest" description="Disordered" evidence="1">
    <location>
        <begin position="790"/>
        <end position="814"/>
    </location>
</feature>
<evidence type="ECO:0000313" key="3">
    <source>
        <dbReference type="Proteomes" id="UP000655588"/>
    </source>
</evidence>
<evidence type="ECO:0000256" key="1">
    <source>
        <dbReference type="SAM" id="MobiDB-lite"/>
    </source>
</evidence>
<feature type="region of interest" description="Disordered" evidence="1">
    <location>
        <begin position="1240"/>
        <end position="1333"/>
    </location>
</feature>
<proteinExistence type="predicted"/>